<dbReference type="PANTHER" id="PTHR30346:SF17">
    <property type="entry name" value="LYSR FAMILY TRANSCRIPTIONAL REGULATOR"/>
    <property type="match status" value="1"/>
</dbReference>
<organism evidence="6">
    <name type="scientific">Pseudomonas aeruginosa</name>
    <dbReference type="NCBI Taxonomy" id="287"/>
    <lineage>
        <taxon>Bacteria</taxon>
        <taxon>Pseudomonadati</taxon>
        <taxon>Pseudomonadota</taxon>
        <taxon>Gammaproteobacteria</taxon>
        <taxon>Pseudomonadales</taxon>
        <taxon>Pseudomonadaceae</taxon>
        <taxon>Pseudomonas</taxon>
    </lineage>
</organism>
<comment type="similarity">
    <text evidence="1">Belongs to the LysR transcriptional regulatory family.</text>
</comment>
<dbReference type="GO" id="GO:0032993">
    <property type="term" value="C:protein-DNA complex"/>
    <property type="evidence" value="ECO:0007669"/>
    <property type="project" value="TreeGrafter"/>
</dbReference>
<evidence type="ECO:0000259" key="5">
    <source>
        <dbReference type="PROSITE" id="PS50931"/>
    </source>
</evidence>
<dbReference type="EMBL" id="LR700248">
    <property type="protein sequence ID" value="VVH83697.1"/>
    <property type="molecule type" value="Genomic_DNA"/>
</dbReference>
<keyword evidence="2" id="KW-0805">Transcription regulation</keyword>
<name>A0A5E5R6Z1_PSEAI</name>
<evidence type="ECO:0000256" key="4">
    <source>
        <dbReference type="ARBA" id="ARBA00023163"/>
    </source>
</evidence>
<dbReference type="Pfam" id="PF00126">
    <property type="entry name" value="HTH_1"/>
    <property type="match status" value="1"/>
</dbReference>
<sequence>MISLRQLHYFVEIVESGGFSRAAERLFVAQSALSRQVRELEDSIGTPLLRRGPRQVELTPAGRAFLPRAQRLLGDLEAARRLAREVGEGGHGLLRLGHSSSVPLVGGLQAALRGYLAAQSGVRLELTQQSSEQQLADLAEGRLDLGLLRLPVLRQHPRLHLRALYREPLLLALAADHPLARREAPWPWPPWPEKPSSPFPTCNAAASAIAPPNSASAPVSTHARRARCRARPASCN</sequence>
<dbReference type="InterPro" id="IPR036388">
    <property type="entry name" value="WH-like_DNA-bd_sf"/>
</dbReference>
<accession>A0A5E5R6Z1</accession>
<dbReference type="Gene3D" id="3.40.190.10">
    <property type="entry name" value="Periplasmic binding protein-like II"/>
    <property type="match status" value="2"/>
</dbReference>
<evidence type="ECO:0000256" key="3">
    <source>
        <dbReference type="ARBA" id="ARBA00023125"/>
    </source>
</evidence>
<dbReference type="PRINTS" id="PR00039">
    <property type="entry name" value="HTHLYSR"/>
</dbReference>
<dbReference type="AlphaFoldDB" id="A0A5E5R6Z1"/>
<evidence type="ECO:0000256" key="1">
    <source>
        <dbReference type="ARBA" id="ARBA00009437"/>
    </source>
</evidence>
<proteinExistence type="inferred from homology"/>
<dbReference type="InterPro" id="IPR005119">
    <property type="entry name" value="LysR_subst-bd"/>
</dbReference>
<dbReference type="Gene3D" id="1.10.10.10">
    <property type="entry name" value="Winged helix-like DNA-binding domain superfamily/Winged helix DNA-binding domain"/>
    <property type="match status" value="1"/>
</dbReference>
<keyword evidence="3" id="KW-0238">DNA-binding</keyword>
<evidence type="ECO:0000256" key="2">
    <source>
        <dbReference type="ARBA" id="ARBA00023015"/>
    </source>
</evidence>
<dbReference type="InterPro" id="IPR036390">
    <property type="entry name" value="WH_DNA-bd_sf"/>
</dbReference>
<dbReference type="SUPFAM" id="SSF46785">
    <property type="entry name" value="Winged helix' DNA-binding domain"/>
    <property type="match status" value="1"/>
</dbReference>
<dbReference type="SUPFAM" id="SSF53850">
    <property type="entry name" value="Periplasmic binding protein-like II"/>
    <property type="match status" value="1"/>
</dbReference>
<keyword evidence="4" id="KW-0804">Transcription</keyword>
<feature type="domain" description="HTH lysR-type" evidence="5">
    <location>
        <begin position="2"/>
        <end position="59"/>
    </location>
</feature>
<dbReference type="PANTHER" id="PTHR30346">
    <property type="entry name" value="TRANSCRIPTIONAL DUAL REGULATOR HCAR-RELATED"/>
    <property type="match status" value="1"/>
</dbReference>
<dbReference type="PROSITE" id="PS50931">
    <property type="entry name" value="HTH_LYSR"/>
    <property type="match status" value="1"/>
</dbReference>
<dbReference type="FunFam" id="1.10.10.10:FF:000001">
    <property type="entry name" value="LysR family transcriptional regulator"/>
    <property type="match status" value="1"/>
</dbReference>
<gene>
    <name evidence="6" type="primary">hcaR_4</name>
    <name evidence="6" type="ORF">TUEID40_04894</name>
</gene>
<evidence type="ECO:0000313" key="6">
    <source>
        <dbReference type="EMBL" id="VVH83697.1"/>
    </source>
</evidence>
<dbReference type="GO" id="GO:0003677">
    <property type="term" value="F:DNA binding"/>
    <property type="evidence" value="ECO:0007669"/>
    <property type="project" value="UniProtKB-KW"/>
</dbReference>
<dbReference type="GO" id="GO:0003700">
    <property type="term" value="F:DNA-binding transcription factor activity"/>
    <property type="evidence" value="ECO:0007669"/>
    <property type="project" value="InterPro"/>
</dbReference>
<reference evidence="6" key="1">
    <citation type="submission" date="2019-09" db="EMBL/GenBank/DDBJ databases">
        <authorList>
            <person name="Gross C."/>
            <person name="Bohn E."/>
        </authorList>
    </citation>
    <scope>NUCLEOTIDE SEQUENCE</scope>
    <source>
        <strain evidence="6">ID40</strain>
    </source>
</reference>
<dbReference type="Pfam" id="PF03466">
    <property type="entry name" value="LysR_substrate"/>
    <property type="match status" value="1"/>
</dbReference>
<protein>
    <submittedName>
        <fullName evidence="6">Hca operon transcriptional activator</fullName>
    </submittedName>
</protein>
<dbReference type="InterPro" id="IPR000847">
    <property type="entry name" value="LysR_HTH_N"/>
</dbReference>